<evidence type="ECO:0000313" key="10">
    <source>
        <dbReference type="Proteomes" id="UP000199628"/>
    </source>
</evidence>
<dbReference type="Pfam" id="PF00027">
    <property type="entry name" value="cNMP_binding"/>
    <property type="match status" value="1"/>
</dbReference>
<gene>
    <name evidence="9" type="ORF">SAMN04488239_11376</name>
</gene>
<name>A0A1G6ZRR0_9RHOB</name>
<evidence type="ECO:0000256" key="2">
    <source>
        <dbReference type="ARBA" id="ARBA00022692"/>
    </source>
</evidence>
<dbReference type="PANTHER" id="PTHR43394:SF1">
    <property type="entry name" value="ATP-BINDING CASSETTE SUB-FAMILY B MEMBER 10, MITOCHONDRIAL"/>
    <property type="match status" value="1"/>
</dbReference>
<dbReference type="CDD" id="cd00038">
    <property type="entry name" value="CAP_ED"/>
    <property type="match status" value="1"/>
</dbReference>
<dbReference type="Pfam" id="PF00664">
    <property type="entry name" value="ABC_membrane"/>
    <property type="match status" value="1"/>
</dbReference>
<dbReference type="SMART" id="SM00100">
    <property type="entry name" value="cNMP"/>
    <property type="match status" value="1"/>
</dbReference>
<sequence>MEPSLFSFIWKHSRKQQFVLLAITLASFPFLYASLELPKRIINDAIGAEAVRVVVWGFELTQIQYLFALCLAFLAMVLISGLMKMRLNTMKGVLSERMLRRLRYQLIGRMMRFPRSYYQTTSQGELVSIITSEAEPMGGLMGDAIAQPVFQAGQMLTIVTFLFMQNVWFGLASVALIPLQAWIIPRLQRQINLLNKARIQEVRKLSSEIGETAAGISDLRANGGWRYRQAQFTDRLGRLFDIRFRIYQKKFFMKFLNNLISQMTPFLFYSVGGYLAINGQITVGALVAALAAYKDLSSPWKELLDYYNQVQDMSLRWQVVTERFAPRDMIPSELFEGEPDDIPRLDGPIELRDVTVRDQDGNIVLEDIDLTIPPGARVAIQSDRPAERAALAQLLTREILPSRGQVFLSGRPMNSLHQAVIAARIGYAHSRPYLFDGTLGDNLLMPLRTGPQPDRLAPAKPTRKQIEALQAGNSGDSLDADWVDPALAGLSDSDQIRDWWFQLVEAMGIDEFMFRRTLRSMIDARVHSALAQEVVALRDTVHERLVERGLDDMVHRFDPERFNPAVPLGGNLLFAAPARDISQEELVSDGRFIQMLRDEGLADAALSMALGVVATLRKTFGRDSTQHPLFRKLGLEEETYLRLLDVADRVAEQGSDTLSEGDRNLLMTVPFLLTAEQIGPAFPAEYKDKILEIRRTRADRLRRLVGDGFVTVDPETYIPRLTVLENALFGRVSIMAGAKAEQIEDTVAEVLNEAGLRRRMAAIIYDLPAGLGGTNLPTVFQERTAFSRAAIKRPDILVLDKALASHDSESRLRTRKKLRELLPKSIILFMEDSFAHPETYDLFVEIRHGRIDGVSRAHLDLGEDASADLDRKLKIIAATPLFSGLDTRNQRLLAFSAQWYEVAAGQVIFSHGQRADAAYLCLQGRAALRWPEDTVGERPITMVEPGRLIGDLSIITQQARPMDLIAETDSKFLRIGAEEFRAVIEHDNGVSLQLLQTVARHLVEAGDVLRAARLNIVDFTDPGASVNTRSSMKQAADDR</sequence>
<evidence type="ECO:0000259" key="7">
    <source>
        <dbReference type="PROSITE" id="PS50893"/>
    </source>
</evidence>
<dbReference type="PANTHER" id="PTHR43394">
    <property type="entry name" value="ATP-DEPENDENT PERMEASE MDL1, MITOCHONDRIAL"/>
    <property type="match status" value="1"/>
</dbReference>
<dbReference type="InterPro" id="IPR039421">
    <property type="entry name" value="Type_1_exporter"/>
</dbReference>
<evidence type="ECO:0000259" key="8">
    <source>
        <dbReference type="PROSITE" id="PS50929"/>
    </source>
</evidence>
<dbReference type="RefSeq" id="WP_093034418.1">
    <property type="nucleotide sequence ID" value="NZ_FMZV01000013.1"/>
</dbReference>
<keyword evidence="10" id="KW-1185">Reference proteome</keyword>
<dbReference type="InterPro" id="IPR014710">
    <property type="entry name" value="RmlC-like_jellyroll"/>
</dbReference>
<keyword evidence="2 5" id="KW-0812">Transmembrane</keyword>
<dbReference type="InterPro" id="IPR011527">
    <property type="entry name" value="ABC1_TM_dom"/>
</dbReference>
<feature type="transmembrane region" description="Helical" evidence="5">
    <location>
        <begin position="18"/>
        <end position="35"/>
    </location>
</feature>
<dbReference type="GO" id="GO:0005524">
    <property type="term" value="F:ATP binding"/>
    <property type="evidence" value="ECO:0007669"/>
    <property type="project" value="UniProtKB-KW"/>
</dbReference>
<dbReference type="STRING" id="639004.SAMN04488239_11376"/>
<dbReference type="GO" id="GO:0015421">
    <property type="term" value="F:ABC-type oligopeptide transporter activity"/>
    <property type="evidence" value="ECO:0007669"/>
    <property type="project" value="TreeGrafter"/>
</dbReference>
<keyword evidence="9" id="KW-0547">Nucleotide-binding</keyword>
<feature type="transmembrane region" description="Helical" evidence="5">
    <location>
        <begin position="63"/>
        <end position="83"/>
    </location>
</feature>
<evidence type="ECO:0000256" key="3">
    <source>
        <dbReference type="ARBA" id="ARBA00022989"/>
    </source>
</evidence>
<dbReference type="InterPro" id="IPR027417">
    <property type="entry name" value="P-loop_NTPase"/>
</dbReference>
<evidence type="ECO:0000256" key="5">
    <source>
        <dbReference type="SAM" id="Phobius"/>
    </source>
</evidence>
<dbReference type="CDD" id="cd07346">
    <property type="entry name" value="ABC_6TM_exporters"/>
    <property type="match status" value="1"/>
</dbReference>
<dbReference type="InterPro" id="IPR036640">
    <property type="entry name" value="ABC1_TM_sf"/>
</dbReference>
<evidence type="ECO:0000256" key="1">
    <source>
        <dbReference type="ARBA" id="ARBA00004651"/>
    </source>
</evidence>
<organism evidence="9 10">
    <name type="scientific">Ruegeria marina</name>
    <dbReference type="NCBI Taxonomy" id="639004"/>
    <lineage>
        <taxon>Bacteria</taxon>
        <taxon>Pseudomonadati</taxon>
        <taxon>Pseudomonadota</taxon>
        <taxon>Alphaproteobacteria</taxon>
        <taxon>Rhodobacterales</taxon>
        <taxon>Roseobacteraceae</taxon>
        <taxon>Ruegeria</taxon>
    </lineage>
</organism>
<feature type="domain" description="ABC transporter" evidence="7">
    <location>
        <begin position="349"/>
        <end position="873"/>
    </location>
</feature>
<evidence type="ECO:0000256" key="4">
    <source>
        <dbReference type="ARBA" id="ARBA00023136"/>
    </source>
</evidence>
<feature type="domain" description="ABC transmembrane type-1" evidence="8">
    <location>
        <begin position="39"/>
        <end position="312"/>
    </location>
</feature>
<feature type="transmembrane region" description="Helical" evidence="5">
    <location>
        <begin position="158"/>
        <end position="183"/>
    </location>
</feature>
<evidence type="ECO:0000259" key="6">
    <source>
        <dbReference type="PROSITE" id="PS50042"/>
    </source>
</evidence>
<dbReference type="InterPro" id="IPR000595">
    <property type="entry name" value="cNMP-bd_dom"/>
</dbReference>
<comment type="subcellular location">
    <subcellularLocation>
        <location evidence="1">Cell membrane</location>
        <topology evidence="1">Multi-pass membrane protein</topology>
    </subcellularLocation>
</comment>
<dbReference type="SUPFAM" id="SSF51206">
    <property type="entry name" value="cAMP-binding domain-like"/>
    <property type="match status" value="1"/>
</dbReference>
<dbReference type="SUPFAM" id="SSF90123">
    <property type="entry name" value="ABC transporter transmembrane region"/>
    <property type="match status" value="1"/>
</dbReference>
<proteinExistence type="predicted"/>
<dbReference type="GO" id="GO:0005886">
    <property type="term" value="C:plasma membrane"/>
    <property type="evidence" value="ECO:0007669"/>
    <property type="project" value="UniProtKB-SubCell"/>
</dbReference>
<dbReference type="PROSITE" id="PS50042">
    <property type="entry name" value="CNMP_BINDING_3"/>
    <property type="match status" value="1"/>
</dbReference>
<dbReference type="InterPro" id="IPR003439">
    <property type="entry name" value="ABC_transporter-like_ATP-bd"/>
</dbReference>
<dbReference type="Gene3D" id="1.20.1560.10">
    <property type="entry name" value="ABC transporter type 1, transmembrane domain"/>
    <property type="match status" value="1"/>
</dbReference>
<dbReference type="SUPFAM" id="SSF52540">
    <property type="entry name" value="P-loop containing nucleoside triphosphate hydrolases"/>
    <property type="match status" value="2"/>
</dbReference>
<feature type="domain" description="Cyclic nucleotide-binding" evidence="6">
    <location>
        <begin position="881"/>
        <end position="984"/>
    </location>
</feature>
<dbReference type="AlphaFoldDB" id="A0A1G6ZRR0"/>
<protein>
    <submittedName>
        <fullName evidence="9">Putative ABC transport system ATP-binding protein</fullName>
    </submittedName>
</protein>
<dbReference type="PROSITE" id="PS50929">
    <property type="entry name" value="ABC_TM1F"/>
    <property type="match status" value="1"/>
</dbReference>
<dbReference type="PROSITE" id="PS50893">
    <property type="entry name" value="ABC_TRANSPORTER_2"/>
    <property type="match status" value="1"/>
</dbReference>
<keyword evidence="9" id="KW-0067">ATP-binding</keyword>
<dbReference type="EMBL" id="FMZV01000013">
    <property type="protein sequence ID" value="SDE05201.1"/>
    <property type="molecule type" value="Genomic_DNA"/>
</dbReference>
<keyword evidence="4 5" id="KW-0472">Membrane</keyword>
<reference evidence="10" key="1">
    <citation type="submission" date="2016-10" db="EMBL/GenBank/DDBJ databases">
        <authorList>
            <person name="Varghese N."/>
            <person name="Submissions S."/>
        </authorList>
    </citation>
    <scope>NUCLEOTIDE SEQUENCE [LARGE SCALE GENOMIC DNA]</scope>
    <source>
        <strain evidence="10">CGMCC 1.9108</strain>
    </source>
</reference>
<accession>A0A1G6ZRR0</accession>
<dbReference type="GO" id="GO:0016887">
    <property type="term" value="F:ATP hydrolysis activity"/>
    <property type="evidence" value="ECO:0007669"/>
    <property type="project" value="InterPro"/>
</dbReference>
<dbReference type="Gene3D" id="3.40.50.300">
    <property type="entry name" value="P-loop containing nucleotide triphosphate hydrolases"/>
    <property type="match status" value="2"/>
</dbReference>
<keyword evidence="3 5" id="KW-1133">Transmembrane helix</keyword>
<evidence type="ECO:0000313" key="9">
    <source>
        <dbReference type="EMBL" id="SDE05201.1"/>
    </source>
</evidence>
<dbReference type="InterPro" id="IPR018490">
    <property type="entry name" value="cNMP-bd_dom_sf"/>
</dbReference>
<dbReference type="Proteomes" id="UP000199628">
    <property type="component" value="Unassembled WGS sequence"/>
</dbReference>
<dbReference type="OrthoDB" id="9760920at2"/>
<dbReference type="Gene3D" id="2.60.120.10">
    <property type="entry name" value="Jelly Rolls"/>
    <property type="match status" value="1"/>
</dbReference>